<dbReference type="InterPro" id="IPR036097">
    <property type="entry name" value="HisK_dim/P_sf"/>
</dbReference>
<evidence type="ECO:0000256" key="12">
    <source>
        <dbReference type="SAM" id="Coils"/>
    </source>
</evidence>
<dbReference type="InterPro" id="IPR003661">
    <property type="entry name" value="HisK_dim/P_dom"/>
</dbReference>
<dbReference type="SUPFAM" id="SSF55785">
    <property type="entry name" value="PYP-like sensor domain (PAS domain)"/>
    <property type="match status" value="3"/>
</dbReference>
<dbReference type="PRINTS" id="PR00344">
    <property type="entry name" value="BCTRLSENSOR"/>
</dbReference>
<dbReference type="CDD" id="cd00082">
    <property type="entry name" value="HisKA"/>
    <property type="match status" value="1"/>
</dbReference>
<evidence type="ECO:0000259" key="14">
    <source>
        <dbReference type="PROSITE" id="PS50110"/>
    </source>
</evidence>
<evidence type="ECO:0000256" key="9">
    <source>
        <dbReference type="ARBA" id="ARBA00064003"/>
    </source>
</evidence>
<keyword evidence="6" id="KW-0418">Kinase</keyword>
<evidence type="ECO:0000259" key="13">
    <source>
        <dbReference type="PROSITE" id="PS50109"/>
    </source>
</evidence>
<dbReference type="NCBIfam" id="TIGR00229">
    <property type="entry name" value="sensory_box"/>
    <property type="match status" value="1"/>
</dbReference>
<evidence type="ECO:0000256" key="5">
    <source>
        <dbReference type="ARBA" id="ARBA00022741"/>
    </source>
</evidence>
<dbReference type="InterPro" id="IPR005467">
    <property type="entry name" value="His_kinase_dom"/>
</dbReference>
<comment type="caution">
    <text evidence="17">The sequence shown here is derived from an EMBL/GenBank/DDBJ whole genome shotgun (WGS) entry which is preliminary data.</text>
</comment>
<dbReference type="GO" id="GO:0005524">
    <property type="term" value="F:ATP binding"/>
    <property type="evidence" value="ECO:0007669"/>
    <property type="project" value="UniProtKB-KW"/>
</dbReference>
<protein>
    <recommendedName>
        <fullName evidence="10">Sensory/regulatory protein RpfC</fullName>
        <ecNumber evidence="2">2.7.13.3</ecNumber>
    </recommendedName>
</protein>
<reference evidence="17 18" key="1">
    <citation type="submission" date="2017-08" db="EMBL/GenBank/DDBJ databases">
        <title>Infants hospitalized years apart are colonized by the same room-sourced microbial strains.</title>
        <authorList>
            <person name="Brooks B."/>
            <person name="Olm M.R."/>
            <person name="Firek B.A."/>
            <person name="Baker R."/>
            <person name="Thomas B.C."/>
            <person name="Morowitz M.J."/>
            <person name="Banfield J.F."/>
        </authorList>
    </citation>
    <scope>NUCLEOTIDE SEQUENCE [LARGE SCALE GENOMIC DNA]</scope>
    <source>
        <strain evidence="17">S2_003_000_R2_14</strain>
    </source>
</reference>
<evidence type="ECO:0000259" key="16">
    <source>
        <dbReference type="PROSITE" id="PS50113"/>
    </source>
</evidence>
<dbReference type="CDD" id="cd00156">
    <property type="entry name" value="REC"/>
    <property type="match status" value="1"/>
</dbReference>
<dbReference type="SUPFAM" id="SSF52172">
    <property type="entry name" value="CheY-like"/>
    <property type="match status" value="2"/>
</dbReference>
<dbReference type="EMBL" id="QFQP01000033">
    <property type="protein sequence ID" value="PZR07227.1"/>
    <property type="molecule type" value="Genomic_DNA"/>
</dbReference>
<dbReference type="CDD" id="cd17546">
    <property type="entry name" value="REC_hyHK_CKI1_RcsC-like"/>
    <property type="match status" value="1"/>
</dbReference>
<feature type="domain" description="Histidine kinase" evidence="13">
    <location>
        <begin position="660"/>
        <end position="876"/>
    </location>
</feature>
<dbReference type="SMART" id="SM00086">
    <property type="entry name" value="PAC"/>
    <property type="match status" value="1"/>
</dbReference>
<dbReference type="SUPFAM" id="SSF47384">
    <property type="entry name" value="Homodimeric domain of signal transducing histidine kinase"/>
    <property type="match status" value="1"/>
</dbReference>
<evidence type="ECO:0000256" key="1">
    <source>
        <dbReference type="ARBA" id="ARBA00000085"/>
    </source>
</evidence>
<dbReference type="PROSITE" id="PS50109">
    <property type="entry name" value="HIS_KIN"/>
    <property type="match status" value="1"/>
</dbReference>
<dbReference type="CDD" id="cd16922">
    <property type="entry name" value="HATPase_EvgS-ArcB-TorS-like"/>
    <property type="match status" value="1"/>
</dbReference>
<dbReference type="InterPro" id="IPR003594">
    <property type="entry name" value="HATPase_dom"/>
</dbReference>
<dbReference type="GO" id="GO:0000155">
    <property type="term" value="F:phosphorelay sensor kinase activity"/>
    <property type="evidence" value="ECO:0007669"/>
    <property type="project" value="InterPro"/>
</dbReference>
<feature type="coiled-coil region" evidence="12">
    <location>
        <begin position="507"/>
        <end position="534"/>
    </location>
</feature>
<dbReference type="InterPro" id="IPR001610">
    <property type="entry name" value="PAC"/>
</dbReference>
<sequence length="1161" mass="127201">MNEMVPADIADLCHLLATPDRWPLALERFRGLLGVADLDFEPVTAGRSDPAGDPATPWREAVRWEGHLLGWLVGGCVPASTDALTAIVPLVAWARATQQTLDASKERVTEVQQLAATALDFSEFVTWLLQATGETEVEQLAAHAVRRVLGVEDAALLRRADCGWRLSLPLRRVTVRVSSPGSALLAVLSGPTFDYAQAISPQGDELERVLAAYGHQHLFATALDLGNTRPGILIALGSQPLQLKPETRVSLSQLATLTCSTLDHFEQQRRLDEHKKSLEEALRIAQMGTWELCLRTNKLTWSREFHMLVGGPFEPCTLASADGSPQLNLEAEFIGNSRLRDLIETGESAWSSEVKKLDGRVMWTRTSCQLVRDDDGRPRLIRGVARDITAEVESRHERERALARASRYERLFSMADTIAGVCTMDGIIQEVSPSWTRQLGYEPQELLGVNIASLLHPSDRRLVAPMFARRSSQERSAGAVVRVKSKKGGWRWLSCAAATDGQYVYAAATDITQLKEATERLERSEAQLRLAGAIARIGAWSYDVSTQAVAWSDEVRRLCEVPPNFVPTSTEMPRFYDPEALNALRRASLAALSDGTSFDLELPVTTWTGKKLFVRHQANVERVDGVPVRIVGAFQDVTEHHIAREAALEASRVKSRFLANTSHEIRTPLNGILGMTRLALDTPLTAEQREFMDAVLTSGENLLVIVNDILDISKIESGKLELEDVPFSLRRTLSEAARNQASRAHSRALELVVDCDPALPDMFRGDAVRIGQIATNLIGNAVKFTPRGHVLVEARPSAGGVEISIIDTGIGIPAARMNHIFEAFTQADGSTNRRFGGTGLGLAITLQLVKRMGGAIDVQSTEGQGSRFTVTLPLVPVEGAERRTMALHRGTAMLVSDHDVSGRAVERQLRQLGFEVARSDSRSAVRRLLAREAPSILVIEQELEQTTGLELSEALQQEESLARLPRLLLTRTTSRPAAEAVAAAGIRRVLSRPASDVELRHAIHQLERGDAAPALTNNTDRVPRRSLKLLLAEDNAINARLAQRLCEKLGHQVVHVVNGALAVDAAERGEWDAVLMDMHMPELDGLEATRRIRMAEFECGRGGVPIIALTASAMKGDEEVCLAVGMDAYLTKPIDPEKLELVLHELSLMPSVSTRRATKAG</sequence>
<dbReference type="FunFam" id="3.30.565.10:FF:000010">
    <property type="entry name" value="Sensor histidine kinase RcsC"/>
    <property type="match status" value="1"/>
</dbReference>
<dbReference type="InterPro" id="IPR004358">
    <property type="entry name" value="Sig_transdc_His_kin-like_C"/>
</dbReference>
<evidence type="ECO:0000256" key="11">
    <source>
        <dbReference type="PROSITE-ProRule" id="PRU00169"/>
    </source>
</evidence>
<keyword evidence="4" id="KW-0808">Transferase</keyword>
<dbReference type="Gene3D" id="3.30.450.20">
    <property type="entry name" value="PAS domain"/>
    <property type="match status" value="4"/>
</dbReference>
<dbReference type="Pfam" id="PF13426">
    <property type="entry name" value="PAS_9"/>
    <property type="match status" value="1"/>
</dbReference>
<dbReference type="PROSITE" id="PS50113">
    <property type="entry name" value="PAC"/>
    <property type="match status" value="1"/>
</dbReference>
<keyword evidence="12" id="KW-0175">Coiled coil</keyword>
<dbReference type="Pfam" id="PF00512">
    <property type="entry name" value="HisKA"/>
    <property type="match status" value="1"/>
</dbReference>
<name>A0A2W5SZM6_9BACT</name>
<evidence type="ECO:0000256" key="3">
    <source>
        <dbReference type="ARBA" id="ARBA00022553"/>
    </source>
</evidence>
<evidence type="ECO:0000256" key="7">
    <source>
        <dbReference type="ARBA" id="ARBA00022840"/>
    </source>
</evidence>
<dbReference type="SMART" id="SM00388">
    <property type="entry name" value="HisKA"/>
    <property type="match status" value="1"/>
</dbReference>
<dbReference type="Pfam" id="PF02518">
    <property type="entry name" value="HATPase_c"/>
    <property type="match status" value="1"/>
</dbReference>
<evidence type="ECO:0000256" key="8">
    <source>
        <dbReference type="ARBA" id="ARBA00023012"/>
    </source>
</evidence>
<feature type="modified residue" description="4-aspartylphosphate" evidence="11">
    <location>
        <position position="1077"/>
    </location>
</feature>
<dbReference type="PANTHER" id="PTHR45339:SF1">
    <property type="entry name" value="HYBRID SIGNAL TRANSDUCTION HISTIDINE KINASE J"/>
    <property type="match status" value="1"/>
</dbReference>
<dbReference type="Pfam" id="PF00072">
    <property type="entry name" value="Response_reg"/>
    <property type="match status" value="2"/>
</dbReference>
<keyword evidence="3 11" id="KW-0597">Phosphoprotein</keyword>
<organism evidence="17 18">
    <name type="scientific">Archangium gephyra</name>
    <dbReference type="NCBI Taxonomy" id="48"/>
    <lineage>
        <taxon>Bacteria</taxon>
        <taxon>Pseudomonadati</taxon>
        <taxon>Myxococcota</taxon>
        <taxon>Myxococcia</taxon>
        <taxon>Myxococcales</taxon>
        <taxon>Cystobacterineae</taxon>
        <taxon>Archangiaceae</taxon>
        <taxon>Archangium</taxon>
    </lineage>
</organism>
<dbReference type="FunFam" id="1.10.287.130:FF:000002">
    <property type="entry name" value="Two-component osmosensing histidine kinase"/>
    <property type="match status" value="1"/>
</dbReference>
<evidence type="ECO:0000313" key="17">
    <source>
        <dbReference type="EMBL" id="PZR07227.1"/>
    </source>
</evidence>
<evidence type="ECO:0000256" key="6">
    <source>
        <dbReference type="ARBA" id="ARBA00022777"/>
    </source>
</evidence>
<gene>
    <name evidence="17" type="ORF">DI536_28650</name>
</gene>
<feature type="domain" description="Response regulatory" evidence="14">
    <location>
        <begin position="891"/>
        <end position="1007"/>
    </location>
</feature>
<keyword evidence="5" id="KW-0547">Nucleotide-binding</keyword>
<comment type="caution">
    <text evidence="11">Lacks conserved residue(s) required for the propagation of feature annotation.</text>
</comment>
<evidence type="ECO:0000256" key="10">
    <source>
        <dbReference type="ARBA" id="ARBA00068150"/>
    </source>
</evidence>
<evidence type="ECO:0000256" key="2">
    <source>
        <dbReference type="ARBA" id="ARBA00012438"/>
    </source>
</evidence>
<keyword evidence="7" id="KW-0067">ATP-binding</keyword>
<dbReference type="InterPro" id="IPR013655">
    <property type="entry name" value="PAS_fold_3"/>
</dbReference>
<dbReference type="Proteomes" id="UP000249061">
    <property type="component" value="Unassembled WGS sequence"/>
</dbReference>
<feature type="domain" description="PAS" evidence="15">
    <location>
        <begin position="404"/>
        <end position="475"/>
    </location>
</feature>
<dbReference type="PANTHER" id="PTHR45339">
    <property type="entry name" value="HYBRID SIGNAL TRANSDUCTION HISTIDINE KINASE J"/>
    <property type="match status" value="1"/>
</dbReference>
<keyword evidence="8" id="KW-0902">Two-component regulatory system</keyword>
<proteinExistence type="predicted"/>
<evidence type="ECO:0000259" key="15">
    <source>
        <dbReference type="PROSITE" id="PS50112"/>
    </source>
</evidence>
<dbReference type="InterPro" id="IPR000700">
    <property type="entry name" value="PAS-assoc_C"/>
</dbReference>
<dbReference type="InterPro" id="IPR000014">
    <property type="entry name" value="PAS"/>
</dbReference>
<dbReference type="InterPro" id="IPR035965">
    <property type="entry name" value="PAS-like_dom_sf"/>
</dbReference>
<comment type="catalytic activity">
    <reaction evidence="1">
        <text>ATP + protein L-histidine = ADP + protein N-phospho-L-histidine.</text>
        <dbReference type="EC" id="2.7.13.3"/>
    </reaction>
</comment>
<dbReference type="SUPFAM" id="SSF55874">
    <property type="entry name" value="ATPase domain of HSP90 chaperone/DNA topoisomerase II/histidine kinase"/>
    <property type="match status" value="1"/>
</dbReference>
<accession>A0A2W5SZM6</accession>
<evidence type="ECO:0000313" key="18">
    <source>
        <dbReference type="Proteomes" id="UP000249061"/>
    </source>
</evidence>
<dbReference type="Gene3D" id="1.10.287.130">
    <property type="match status" value="1"/>
</dbReference>
<dbReference type="SMART" id="SM00448">
    <property type="entry name" value="REC"/>
    <property type="match status" value="2"/>
</dbReference>
<evidence type="ECO:0000256" key="4">
    <source>
        <dbReference type="ARBA" id="ARBA00022679"/>
    </source>
</evidence>
<dbReference type="PROSITE" id="PS50112">
    <property type="entry name" value="PAS"/>
    <property type="match status" value="1"/>
</dbReference>
<dbReference type="SMART" id="SM00387">
    <property type="entry name" value="HATPase_c"/>
    <property type="match status" value="1"/>
</dbReference>
<dbReference type="Gene3D" id="3.30.565.10">
    <property type="entry name" value="Histidine kinase-like ATPase, C-terminal domain"/>
    <property type="match status" value="1"/>
</dbReference>
<dbReference type="InterPro" id="IPR001789">
    <property type="entry name" value="Sig_transdc_resp-reg_receiver"/>
</dbReference>
<dbReference type="SMART" id="SM00091">
    <property type="entry name" value="PAS"/>
    <property type="match status" value="2"/>
</dbReference>
<comment type="subunit">
    <text evidence="9">At low DSF concentrations, interacts with RpfF.</text>
</comment>
<dbReference type="PROSITE" id="PS50110">
    <property type="entry name" value="RESPONSE_REGULATORY"/>
    <property type="match status" value="2"/>
</dbReference>
<dbReference type="Pfam" id="PF08447">
    <property type="entry name" value="PAS_3"/>
    <property type="match status" value="1"/>
</dbReference>
<dbReference type="CDD" id="cd00130">
    <property type="entry name" value="PAS"/>
    <property type="match status" value="1"/>
</dbReference>
<feature type="domain" description="Response regulatory" evidence="14">
    <location>
        <begin position="1028"/>
        <end position="1147"/>
    </location>
</feature>
<dbReference type="EC" id="2.7.13.3" evidence="2"/>
<dbReference type="Gene3D" id="3.40.50.2300">
    <property type="match status" value="2"/>
</dbReference>
<dbReference type="InterPro" id="IPR011006">
    <property type="entry name" value="CheY-like_superfamily"/>
</dbReference>
<dbReference type="AlphaFoldDB" id="A0A2W5SZM6"/>
<dbReference type="InterPro" id="IPR036890">
    <property type="entry name" value="HATPase_C_sf"/>
</dbReference>
<feature type="domain" description="PAC" evidence="16">
    <location>
        <begin position="348"/>
        <end position="400"/>
    </location>
</feature>